<dbReference type="STRING" id="3641.A0A061EU13"/>
<evidence type="ECO:0000313" key="5">
    <source>
        <dbReference type="Proteomes" id="UP000026915"/>
    </source>
</evidence>
<proteinExistence type="inferred from homology"/>
<evidence type="ECO:0000256" key="1">
    <source>
        <dbReference type="ARBA" id="ARBA00006974"/>
    </source>
</evidence>
<sequence length="172" mass="19674">MARQNERPRGNGRGKGQDVGPAHWVGWHFDATTIHVPHGDRHNSLLGWKTKCEKRHVGLVMLRLLTEKLLRVISIFPSRGTDHSIVEFVEDVEETKMVPKDVKEGHFAVIAVKGGKQKRFILELSCLRNPAFLTLLEQAKEEYGFRQKGVLVLPCEPEELQKILEDSTKIYR</sequence>
<evidence type="ECO:0000256" key="3">
    <source>
        <dbReference type="ARBA" id="ARBA00022604"/>
    </source>
</evidence>
<protein>
    <submittedName>
        <fullName evidence="4">SAUR-like auxin-responsive protein family, putative</fullName>
    </submittedName>
</protein>
<keyword evidence="3" id="KW-0341">Growth regulation</keyword>
<dbReference type="FunCoup" id="A0A061EU13">
    <property type="interactions" value="161"/>
</dbReference>
<dbReference type="GO" id="GO:0009733">
    <property type="term" value="P:response to auxin"/>
    <property type="evidence" value="ECO:0007669"/>
    <property type="project" value="InterPro"/>
</dbReference>
<dbReference type="PANTHER" id="PTHR31374:SF19">
    <property type="entry name" value="F8A24.8 PROTEIN"/>
    <property type="match status" value="1"/>
</dbReference>
<dbReference type="Gramene" id="EOY07902">
    <property type="protein sequence ID" value="EOY07902"/>
    <property type="gene ID" value="TCM_022219"/>
</dbReference>
<keyword evidence="2" id="KW-0217">Developmental protein</keyword>
<dbReference type="EMBL" id="CM001883">
    <property type="protein sequence ID" value="EOY07902.1"/>
    <property type="molecule type" value="Genomic_DNA"/>
</dbReference>
<dbReference type="AlphaFoldDB" id="A0A061EU13"/>
<dbReference type="HOGENOM" id="CLU_1558019_0_0_1"/>
<evidence type="ECO:0000256" key="2">
    <source>
        <dbReference type="ARBA" id="ARBA00022473"/>
    </source>
</evidence>
<dbReference type="eggNOG" id="ENOG502S6EU">
    <property type="taxonomic scope" value="Eukaryota"/>
</dbReference>
<dbReference type="PANTHER" id="PTHR31374">
    <property type="entry name" value="AUXIN-INDUCED PROTEIN-LIKE-RELATED"/>
    <property type="match status" value="1"/>
</dbReference>
<dbReference type="OMA" id="VELHCLT"/>
<name>A0A061EU13_THECC</name>
<evidence type="ECO:0000313" key="4">
    <source>
        <dbReference type="EMBL" id="EOY07902.1"/>
    </source>
</evidence>
<dbReference type="InterPro" id="IPR003676">
    <property type="entry name" value="SAUR_fam"/>
</dbReference>
<accession>A0A061EU13</accession>
<gene>
    <name evidence="4" type="ORF">TCM_022219</name>
</gene>
<organism evidence="4 5">
    <name type="scientific">Theobroma cacao</name>
    <name type="common">Cacao</name>
    <name type="synonym">Cocoa</name>
    <dbReference type="NCBI Taxonomy" id="3641"/>
    <lineage>
        <taxon>Eukaryota</taxon>
        <taxon>Viridiplantae</taxon>
        <taxon>Streptophyta</taxon>
        <taxon>Embryophyta</taxon>
        <taxon>Tracheophyta</taxon>
        <taxon>Spermatophyta</taxon>
        <taxon>Magnoliopsida</taxon>
        <taxon>eudicotyledons</taxon>
        <taxon>Gunneridae</taxon>
        <taxon>Pentapetalae</taxon>
        <taxon>rosids</taxon>
        <taxon>malvids</taxon>
        <taxon>Malvales</taxon>
        <taxon>Malvaceae</taxon>
        <taxon>Byttnerioideae</taxon>
        <taxon>Theobroma</taxon>
    </lineage>
</organism>
<reference evidence="4 5" key="1">
    <citation type="journal article" date="2013" name="Genome Biol.">
        <title>The genome sequence of the most widely cultivated cacao type and its use to identify candidate genes regulating pod color.</title>
        <authorList>
            <person name="Motamayor J.C."/>
            <person name="Mockaitis K."/>
            <person name="Schmutz J."/>
            <person name="Haiminen N."/>
            <person name="Iii D.L."/>
            <person name="Cornejo O."/>
            <person name="Findley S.D."/>
            <person name="Zheng P."/>
            <person name="Utro F."/>
            <person name="Royaert S."/>
            <person name="Saski C."/>
            <person name="Jenkins J."/>
            <person name="Podicheti R."/>
            <person name="Zhao M."/>
            <person name="Scheffler B.E."/>
            <person name="Stack J.C."/>
            <person name="Feltus F.A."/>
            <person name="Mustiga G.M."/>
            <person name="Amores F."/>
            <person name="Phillips W."/>
            <person name="Marelli J.P."/>
            <person name="May G.D."/>
            <person name="Shapiro H."/>
            <person name="Ma J."/>
            <person name="Bustamante C.D."/>
            <person name="Schnell R.J."/>
            <person name="Main D."/>
            <person name="Gilbert D."/>
            <person name="Parida L."/>
            <person name="Kuhn D.N."/>
        </authorList>
    </citation>
    <scope>NUCLEOTIDE SEQUENCE [LARGE SCALE GENOMIC DNA]</scope>
    <source>
        <strain evidence="5">cv. Matina 1-6</strain>
    </source>
</reference>
<dbReference type="Pfam" id="PF02519">
    <property type="entry name" value="Auxin_inducible"/>
    <property type="match status" value="1"/>
</dbReference>
<dbReference type="Proteomes" id="UP000026915">
    <property type="component" value="Chromosome 5"/>
</dbReference>
<keyword evidence="5" id="KW-1185">Reference proteome</keyword>
<dbReference type="InParanoid" id="A0A061EU13"/>
<comment type="similarity">
    <text evidence="1">Belongs to the ARG7 family.</text>
</comment>